<evidence type="ECO:0000313" key="6">
    <source>
        <dbReference type="EMBL" id="CAB4893478.1"/>
    </source>
</evidence>
<evidence type="ECO:0000313" key="5">
    <source>
        <dbReference type="EMBL" id="CAB4715817.1"/>
    </source>
</evidence>
<evidence type="ECO:0000259" key="3">
    <source>
        <dbReference type="Pfam" id="PF01408"/>
    </source>
</evidence>
<dbReference type="EMBL" id="CAFBMM010000001">
    <property type="protein sequence ID" value="CAB4893478.1"/>
    <property type="molecule type" value="Genomic_DNA"/>
</dbReference>
<evidence type="ECO:0000313" key="7">
    <source>
        <dbReference type="EMBL" id="CAB4968128.1"/>
    </source>
</evidence>
<dbReference type="InterPro" id="IPR050984">
    <property type="entry name" value="Gfo/Idh/MocA_domain"/>
</dbReference>
<comment type="similarity">
    <text evidence="1">Belongs to the Gfo/Idh/MocA family.</text>
</comment>
<dbReference type="Gene3D" id="3.30.360.10">
    <property type="entry name" value="Dihydrodipicolinate Reductase, domain 2"/>
    <property type="match status" value="1"/>
</dbReference>
<evidence type="ECO:0000256" key="1">
    <source>
        <dbReference type="ARBA" id="ARBA00010928"/>
    </source>
</evidence>
<proteinExistence type="inferred from homology"/>
<organism evidence="5">
    <name type="scientific">freshwater metagenome</name>
    <dbReference type="NCBI Taxonomy" id="449393"/>
    <lineage>
        <taxon>unclassified sequences</taxon>
        <taxon>metagenomes</taxon>
        <taxon>ecological metagenomes</taxon>
    </lineage>
</organism>
<dbReference type="SUPFAM" id="SSF51735">
    <property type="entry name" value="NAD(P)-binding Rossmann-fold domains"/>
    <property type="match status" value="1"/>
</dbReference>
<reference evidence="5" key="1">
    <citation type="submission" date="2020-05" db="EMBL/GenBank/DDBJ databases">
        <authorList>
            <person name="Chiriac C."/>
            <person name="Salcher M."/>
            <person name="Ghai R."/>
            <person name="Kavagutti S V."/>
        </authorList>
    </citation>
    <scope>NUCLEOTIDE SEQUENCE</scope>
</reference>
<dbReference type="GO" id="GO:0016491">
    <property type="term" value="F:oxidoreductase activity"/>
    <property type="evidence" value="ECO:0007669"/>
    <property type="project" value="UniProtKB-KW"/>
</dbReference>
<evidence type="ECO:0000256" key="2">
    <source>
        <dbReference type="ARBA" id="ARBA00023002"/>
    </source>
</evidence>
<dbReference type="SUPFAM" id="SSF55347">
    <property type="entry name" value="Glyceraldehyde-3-phosphate dehydrogenase-like, C-terminal domain"/>
    <property type="match status" value="1"/>
</dbReference>
<dbReference type="Pfam" id="PF01408">
    <property type="entry name" value="GFO_IDH_MocA"/>
    <property type="match status" value="1"/>
</dbReference>
<dbReference type="InterPro" id="IPR036291">
    <property type="entry name" value="NAD(P)-bd_dom_sf"/>
</dbReference>
<feature type="domain" description="GFO/IDH/MocA-like oxidoreductase" evidence="4">
    <location>
        <begin position="135"/>
        <end position="250"/>
    </location>
</feature>
<dbReference type="PANTHER" id="PTHR22604:SF105">
    <property type="entry name" value="TRANS-1,2-DIHYDROBENZENE-1,2-DIOL DEHYDROGENASE"/>
    <property type="match status" value="1"/>
</dbReference>
<dbReference type="AlphaFoldDB" id="A0A6J6QWJ2"/>
<dbReference type="EMBL" id="CAFBOF010000001">
    <property type="protein sequence ID" value="CAB4968128.1"/>
    <property type="molecule type" value="Genomic_DNA"/>
</dbReference>
<evidence type="ECO:0000313" key="8">
    <source>
        <dbReference type="EMBL" id="CAB5012005.1"/>
    </source>
</evidence>
<dbReference type="GO" id="GO:0000166">
    <property type="term" value="F:nucleotide binding"/>
    <property type="evidence" value="ECO:0007669"/>
    <property type="project" value="InterPro"/>
</dbReference>
<sequence length="337" mass="36532">MADPIRIGILGAARIAPTALIKPARRIAGVEVVAIAARDRSRAESFAQKHSIATVHDSYEALLADGDIDAVYNPLPNGLHGRWNLAAIQAGKHVLSEKPFAANAEEAKLVALAATSSSVVVMEAFHYRYHPYIERVLEIISSGELGTIRRIETKMCIPLPMRNDIRYDINLAGGALMDVGCYAIHQARTLAGSEPEVLSAKAKCARPEIDRWAKAELRWADGLSGSIECALWSGKLLSLTAKVTGEHGELKAINLTTPQMFHRLSVRAQNPKNGNTSKRKEKVSGETTYWYQLQAFATAVSQGGPVLTPPSDSVANMEVIDAVYKAAGLSCRWPTPK</sequence>
<dbReference type="InterPro" id="IPR000683">
    <property type="entry name" value="Gfo/Idh/MocA-like_OxRdtase_N"/>
</dbReference>
<dbReference type="Pfam" id="PF22725">
    <property type="entry name" value="GFO_IDH_MocA_C3"/>
    <property type="match status" value="1"/>
</dbReference>
<evidence type="ECO:0000259" key="4">
    <source>
        <dbReference type="Pfam" id="PF22725"/>
    </source>
</evidence>
<dbReference type="InterPro" id="IPR055170">
    <property type="entry name" value="GFO_IDH_MocA-like_dom"/>
</dbReference>
<gene>
    <name evidence="5" type="ORF">UFOPK2683_00267</name>
    <name evidence="6" type="ORF">UFOPK3605_00050</name>
    <name evidence="7" type="ORF">UFOPK3897_00054</name>
    <name evidence="8" type="ORF">UFOPK4121_00105</name>
</gene>
<keyword evidence="2" id="KW-0560">Oxidoreductase</keyword>
<feature type="domain" description="Gfo/Idh/MocA-like oxidoreductase N-terminal" evidence="3">
    <location>
        <begin position="5"/>
        <end position="124"/>
    </location>
</feature>
<accession>A0A6J6QWJ2</accession>
<dbReference type="EMBL" id="CAFBPQ010000001">
    <property type="protein sequence ID" value="CAB5012005.1"/>
    <property type="molecule type" value="Genomic_DNA"/>
</dbReference>
<protein>
    <submittedName>
        <fullName evidence="5">Unannotated protein</fullName>
    </submittedName>
</protein>
<dbReference type="PANTHER" id="PTHR22604">
    <property type="entry name" value="OXIDOREDUCTASES"/>
    <property type="match status" value="1"/>
</dbReference>
<name>A0A6J6QWJ2_9ZZZZ</name>
<dbReference type="EMBL" id="CAEZYK010000008">
    <property type="protein sequence ID" value="CAB4715817.1"/>
    <property type="molecule type" value="Genomic_DNA"/>
</dbReference>
<dbReference type="Gene3D" id="3.40.50.720">
    <property type="entry name" value="NAD(P)-binding Rossmann-like Domain"/>
    <property type="match status" value="1"/>
</dbReference>